<dbReference type="VEuPathDB" id="MicrosporidiaDB:AAJ76_1050003628"/>
<accession>A0A0F9WM87</accession>
<protein>
    <submittedName>
        <fullName evidence="2">Uncharacterized protein</fullName>
    </submittedName>
</protein>
<gene>
    <name evidence="2" type="ORF">AAJ76_1050003628</name>
</gene>
<comment type="caution">
    <text evidence="2">The sequence shown here is derived from an EMBL/GenBank/DDBJ whole genome shotgun (WGS) entry which is preliminary data.</text>
</comment>
<keyword evidence="3" id="KW-1185">Reference proteome</keyword>
<name>A0A0F9WM87_9MICR</name>
<evidence type="ECO:0000313" key="3">
    <source>
        <dbReference type="Proteomes" id="UP000034350"/>
    </source>
</evidence>
<sequence length="69" mass="8243">MPKNQSVAYLRPTGINMPLITKFELRRKVTRANRKMSLKVEEEEESERKNKEYQELTEKISNAVKKQYL</sequence>
<keyword evidence="1" id="KW-0175">Coiled coil</keyword>
<dbReference type="RefSeq" id="XP_024329920.1">
    <property type="nucleotide sequence ID" value="XM_024473703.1"/>
</dbReference>
<evidence type="ECO:0000313" key="2">
    <source>
        <dbReference type="EMBL" id="KKO74178.1"/>
    </source>
</evidence>
<dbReference type="Proteomes" id="UP000034350">
    <property type="component" value="Unassembled WGS sequence"/>
</dbReference>
<evidence type="ECO:0000256" key="1">
    <source>
        <dbReference type="SAM" id="Coils"/>
    </source>
</evidence>
<reference evidence="2 3" key="1">
    <citation type="journal article" date="2015" name="Environ. Microbiol.">
        <title>Genome analyses suggest the presence of polyploidy and recent human-driven expansions in eight global populations of the honeybee pathogen Nosema ceranae.</title>
        <authorList>
            <person name="Pelin A."/>
            <person name="Selman M."/>
            <person name="Aris-Brosou S."/>
            <person name="Farinelli L."/>
            <person name="Corradi N."/>
        </authorList>
    </citation>
    <scope>NUCLEOTIDE SEQUENCE [LARGE SCALE GENOMIC DNA]</scope>
    <source>
        <strain evidence="2 3">PA08 1199</strain>
    </source>
</reference>
<organism evidence="2 3">
    <name type="scientific">Vairimorpha ceranae</name>
    <dbReference type="NCBI Taxonomy" id="40302"/>
    <lineage>
        <taxon>Eukaryota</taxon>
        <taxon>Fungi</taxon>
        <taxon>Fungi incertae sedis</taxon>
        <taxon>Microsporidia</taxon>
        <taxon>Nosematidae</taxon>
        <taxon>Vairimorpha</taxon>
    </lineage>
</organism>
<dbReference type="GeneID" id="36318600"/>
<feature type="coiled-coil region" evidence="1">
    <location>
        <begin position="39"/>
        <end position="66"/>
    </location>
</feature>
<dbReference type="EMBL" id="JPQZ01000105">
    <property type="protein sequence ID" value="KKO74178.1"/>
    <property type="molecule type" value="Genomic_DNA"/>
</dbReference>
<dbReference type="AlphaFoldDB" id="A0A0F9WM87"/>
<proteinExistence type="predicted"/>